<protein>
    <submittedName>
        <fullName evidence="1">Uncharacterized protein</fullName>
    </submittedName>
</protein>
<accession>A0ABW1I5F6</accession>
<gene>
    <name evidence="1" type="ORF">ACFQH9_04975</name>
</gene>
<dbReference type="Proteomes" id="UP001596119">
    <property type="component" value="Unassembled WGS sequence"/>
</dbReference>
<comment type="caution">
    <text evidence="1">The sequence shown here is derived from an EMBL/GenBank/DDBJ whole genome shotgun (WGS) entry which is preliminary data.</text>
</comment>
<organism evidence="1 2">
    <name type="scientific">Pseudonocardia lutea</name>
    <dbReference type="NCBI Taxonomy" id="2172015"/>
    <lineage>
        <taxon>Bacteria</taxon>
        <taxon>Bacillati</taxon>
        <taxon>Actinomycetota</taxon>
        <taxon>Actinomycetes</taxon>
        <taxon>Pseudonocardiales</taxon>
        <taxon>Pseudonocardiaceae</taxon>
        <taxon>Pseudonocardia</taxon>
    </lineage>
</organism>
<dbReference type="EMBL" id="JBHSQK010000008">
    <property type="protein sequence ID" value="MFC5947624.1"/>
    <property type="molecule type" value="Genomic_DNA"/>
</dbReference>
<reference evidence="2" key="1">
    <citation type="journal article" date="2019" name="Int. J. Syst. Evol. Microbiol.">
        <title>The Global Catalogue of Microorganisms (GCM) 10K type strain sequencing project: providing services to taxonomists for standard genome sequencing and annotation.</title>
        <authorList>
            <consortium name="The Broad Institute Genomics Platform"/>
            <consortium name="The Broad Institute Genome Sequencing Center for Infectious Disease"/>
            <person name="Wu L."/>
            <person name="Ma J."/>
        </authorList>
    </citation>
    <scope>NUCLEOTIDE SEQUENCE [LARGE SCALE GENOMIC DNA]</scope>
    <source>
        <strain evidence="2">CGMCC 4.7397</strain>
    </source>
</reference>
<sequence length="55" mass="5886">MSDHPFEELRGSLVLHPIERPRQAVWPRRAGPGAGDDASPALPATVLVRSAQQGS</sequence>
<name>A0ABW1I5F6_9PSEU</name>
<proteinExistence type="predicted"/>
<evidence type="ECO:0000313" key="1">
    <source>
        <dbReference type="EMBL" id="MFC5947624.1"/>
    </source>
</evidence>
<dbReference type="RefSeq" id="WP_379564668.1">
    <property type="nucleotide sequence ID" value="NZ_JBHSQK010000008.1"/>
</dbReference>
<keyword evidence="2" id="KW-1185">Reference proteome</keyword>
<evidence type="ECO:0000313" key="2">
    <source>
        <dbReference type="Proteomes" id="UP001596119"/>
    </source>
</evidence>